<proteinExistence type="predicted"/>
<feature type="region of interest" description="Disordered" evidence="1">
    <location>
        <begin position="959"/>
        <end position="978"/>
    </location>
</feature>
<gene>
    <name evidence="2" type="ORF">TRM7557_00939</name>
</gene>
<organism evidence="2 3">
    <name type="scientific">Tritonibacter multivorans</name>
    <dbReference type="NCBI Taxonomy" id="928856"/>
    <lineage>
        <taxon>Bacteria</taxon>
        <taxon>Pseudomonadati</taxon>
        <taxon>Pseudomonadota</taxon>
        <taxon>Alphaproteobacteria</taxon>
        <taxon>Rhodobacterales</taxon>
        <taxon>Paracoccaceae</taxon>
        <taxon>Tritonibacter</taxon>
    </lineage>
</organism>
<dbReference type="EMBL" id="CYSD01000014">
    <property type="protein sequence ID" value="CUH76517.1"/>
    <property type="molecule type" value="Genomic_DNA"/>
</dbReference>
<evidence type="ECO:0000313" key="2">
    <source>
        <dbReference type="EMBL" id="CUH76517.1"/>
    </source>
</evidence>
<dbReference type="Proteomes" id="UP000052022">
    <property type="component" value="Unassembled WGS sequence"/>
</dbReference>
<accession>A0A0P1G4B5</accession>
<keyword evidence="3" id="KW-1185">Reference proteome</keyword>
<protein>
    <submittedName>
        <fullName evidence="2">Uncharacterized protein</fullName>
    </submittedName>
</protein>
<evidence type="ECO:0000256" key="1">
    <source>
        <dbReference type="SAM" id="MobiDB-lite"/>
    </source>
</evidence>
<sequence>MSKDDDDLLKLISDFIKGKAGPPDATMASLNLGENVNLEDFAPFPLSKTFGDFSKEYKTVCRALKKYGRVNCLRIIGAMMTIPELQANHYRLEVLIHLVFLHAEGKSRPTPANVTAWFNALDKGTCGRQEDATEDVFVAPVTFEGRQYRLFEGSAEGNRFHTQMFLTILQDMPNGGPYTMMKNGVRSILLLSELIAERFGVPPYYVGATTPKSGIGKPSPETWRELRQRVVFSLSELEDHTIDLSTLEPFFIQKDHSKGLQDHKPGHSPLDWHPLILHKAELVVFHPTMIGTAIRHMMITLCQRMEMERELHEALANVYVQLFANKGLLKKNPPPLQMQYCGPFHAAQLVQELDKGRYLHLLFFVDGFEGFAEETFIGTNSVDPISDYVGKSIEEAHKKCVEASDFREGLTLVIPCGWGRYVGFRPPELPQSWRVELMPPHDALAFHDMPKFKTTDLFKILDAQDAVSEQNIVLINANGILNLWAWMMNNDGHIVQHEKLEHDFVTADHPGMMHIPTNSLLDARIESYLASDIRTLERPDGTFAEAQRAHATPRYGTRSLSPFYVDVTGYRDGEYRNVYLGEKGQYWISVSSKDGLDRHSAYQLLSLTMHWAEKVFRMIDAQDETPQGVQMSHHVAFGDDEIAIDGTAPRPTDEEISSLIERRSGTQSERVDVVINVKEGFMSAGRRADNFGERQLVGALISACAEAQGRELDRDELETLIWSVVKSEKARHLHAFSEPDLRDYVRDHLPSPLVVEQLDDAFTRIGLGWSCRDRSDGHKIEGKGPCAAYLTQLLDVLAARFKEQVATFDREALLERALLNHESCSHESDVWKRTFGAVEALSDTDDFAVQDASEEIGRLFAGSMASRIIAEAAICEAPLDKGFEPSDMDINRLLADASQMHHLGGYRAAMLAGIMPPEIVISPAGEVMMDHGFSDAVIRPFGQHFTAHSLAGEKKKYASRYESREANQTPPDLSEKEQKDKDAFEIAWLDEFGFSAEDFLRFIGGFWMILQADGKPIIKEPRSALVERIGKEIELDYEIVGKCLNSFTLQPRPSWTDLPDGYPDHAWHPWRFQRQLSLVTKPIVQVNDEEDPTLMIAPAMCVLHLERFYANTLEGVFSHDMFRTNGKLFKLMDAINSEVGEEFNSIVAKKFIEIGWEAKSNQSDGQIFDRQKSPTFGDVDVLAWNKAGKRLLIIECKDLSFDKTIGEVANRLSKYQGIIKRNGKPDDLKKHLNRCEEIEANLDKVGNYVGMEIATVERVLLLSQPTPLIFAELADKHSVEVVTFTDIETRFEDPSKGE</sequence>
<dbReference type="RefSeq" id="WP_131727518.1">
    <property type="nucleotide sequence ID" value="NZ_CYSD01000014.1"/>
</dbReference>
<evidence type="ECO:0000313" key="3">
    <source>
        <dbReference type="Proteomes" id="UP000052022"/>
    </source>
</evidence>
<name>A0A0P1G4B5_9RHOB</name>
<dbReference type="STRING" id="928856.SAMN04488049_1148"/>
<reference evidence="2 3" key="1">
    <citation type="submission" date="2015-09" db="EMBL/GenBank/DDBJ databases">
        <authorList>
            <consortium name="Swine Surveillance"/>
        </authorList>
    </citation>
    <scope>NUCLEOTIDE SEQUENCE [LARGE SCALE GENOMIC DNA]</scope>
    <source>
        <strain evidence="2 3">CECT 7557</strain>
    </source>
</reference>
<dbReference type="OrthoDB" id="7591888at2"/>